<dbReference type="EMBL" id="CAJFDI010000004">
    <property type="protein sequence ID" value="CAD5225170.1"/>
    <property type="molecule type" value="Genomic_DNA"/>
</dbReference>
<protein>
    <submittedName>
        <fullName evidence="3">(pine wood nematode) hypothetical protein</fullName>
    </submittedName>
</protein>
<feature type="region of interest" description="Disordered" evidence="1">
    <location>
        <begin position="332"/>
        <end position="351"/>
    </location>
</feature>
<evidence type="ECO:0000256" key="1">
    <source>
        <dbReference type="SAM" id="MobiDB-lite"/>
    </source>
</evidence>
<feature type="transmembrane region" description="Helical" evidence="2">
    <location>
        <begin position="24"/>
        <end position="44"/>
    </location>
</feature>
<reference evidence="7" key="1">
    <citation type="submission" date="2016-11" db="UniProtKB">
        <authorList>
            <consortium name="WormBaseParasite"/>
        </authorList>
    </citation>
    <scope>IDENTIFICATION</scope>
</reference>
<dbReference type="Gene3D" id="1.20.1070.10">
    <property type="entry name" value="Rhodopsin 7-helix transmembrane proteins"/>
    <property type="match status" value="1"/>
</dbReference>
<name>A0A1I7RUK2_BURXY</name>
<feature type="transmembrane region" description="Helical" evidence="2">
    <location>
        <begin position="144"/>
        <end position="162"/>
    </location>
</feature>
<feature type="transmembrane region" description="Helical" evidence="2">
    <location>
        <begin position="203"/>
        <end position="222"/>
    </location>
</feature>
<evidence type="ECO:0000313" key="6">
    <source>
        <dbReference type="Proteomes" id="UP000659654"/>
    </source>
</evidence>
<dbReference type="AlphaFoldDB" id="A0A1I7RUK2"/>
<dbReference type="SUPFAM" id="SSF81321">
    <property type="entry name" value="Family A G protein-coupled receptor-like"/>
    <property type="match status" value="1"/>
</dbReference>
<evidence type="ECO:0000313" key="5">
    <source>
        <dbReference type="Proteomes" id="UP000095284"/>
    </source>
</evidence>
<sequence>MTTNHVEADFNVHSISNTLFMCSLYIVLGTVAMIANLLNILIFLTHRDLRTNHVFFIALDFGEMINGLSYVLTGIGRGTHALRGDYDRPITVHECFFQKFWPIPLILGTEIPALMTLLQSAERVIAVEKPSAYNQLFSADRKKMWIGGMAMVQIWLLFGIVMHENRFQLILSTAAASSWHNQRVNADKHCAIISSTAGFFSTFHFIFIVMAYMLSFCSLYTIHHFSQRRKSEEGIIMVSRNTKADHQLTVFLVMTAMDIVLVTIPGVVMLGAKWQYFAPNDLTVALTYSTTGFISLVHIFINYYFNELFRKQVQYWKSKALRQTKTTSVHTRSFATRSSAKREHSNATAMF</sequence>
<dbReference type="Proteomes" id="UP000095284">
    <property type="component" value="Unplaced"/>
</dbReference>
<proteinExistence type="predicted"/>
<organism evidence="5 7">
    <name type="scientific">Bursaphelenchus xylophilus</name>
    <name type="common">Pinewood nematode worm</name>
    <name type="synonym">Aphelenchoides xylophilus</name>
    <dbReference type="NCBI Taxonomy" id="6326"/>
    <lineage>
        <taxon>Eukaryota</taxon>
        <taxon>Metazoa</taxon>
        <taxon>Ecdysozoa</taxon>
        <taxon>Nematoda</taxon>
        <taxon>Chromadorea</taxon>
        <taxon>Rhabditida</taxon>
        <taxon>Tylenchina</taxon>
        <taxon>Tylenchomorpha</taxon>
        <taxon>Aphelenchoidea</taxon>
        <taxon>Aphelenchoididae</taxon>
        <taxon>Bursaphelenchus</taxon>
    </lineage>
</organism>
<keyword evidence="2" id="KW-0812">Transmembrane</keyword>
<dbReference type="Proteomes" id="UP000659654">
    <property type="component" value="Unassembled WGS sequence"/>
</dbReference>
<accession>A0A1I7RUK2</accession>
<dbReference type="PANTHER" id="PTHR23360:SF69">
    <property type="entry name" value="G-PROTEIN COUPLED RECEPTORS FAMILY 1 PROFILE DOMAIN-CONTAINING PROTEIN-RELATED"/>
    <property type="match status" value="1"/>
</dbReference>
<keyword evidence="2" id="KW-0472">Membrane</keyword>
<keyword evidence="2" id="KW-1133">Transmembrane helix</keyword>
<gene>
    <name evidence="3" type="ORF">BXYJ_LOCUS8410</name>
</gene>
<dbReference type="OrthoDB" id="5862640at2759"/>
<dbReference type="PANTHER" id="PTHR23360">
    <property type="entry name" value="G-PROTEIN COUPLED RECEPTORS FAMILY 1 PROFILE DOMAIN-CONTAINING PROTEIN-RELATED"/>
    <property type="match status" value="1"/>
</dbReference>
<dbReference type="EMBL" id="CAJFCV020000004">
    <property type="protein sequence ID" value="CAG9114177.1"/>
    <property type="molecule type" value="Genomic_DNA"/>
</dbReference>
<dbReference type="WBParaSite" id="BXY_0441200.1">
    <property type="protein sequence ID" value="BXY_0441200.1"/>
    <property type="gene ID" value="BXY_0441200"/>
</dbReference>
<evidence type="ECO:0000313" key="3">
    <source>
        <dbReference type="EMBL" id="CAD5225170.1"/>
    </source>
</evidence>
<keyword evidence="6" id="KW-1185">Reference proteome</keyword>
<evidence type="ECO:0000256" key="2">
    <source>
        <dbReference type="SAM" id="Phobius"/>
    </source>
</evidence>
<feature type="transmembrane region" description="Helical" evidence="2">
    <location>
        <begin position="284"/>
        <end position="305"/>
    </location>
</feature>
<dbReference type="InterPro" id="IPR047130">
    <property type="entry name" value="7TM_GPCR_Srsx_nematod"/>
</dbReference>
<dbReference type="CDD" id="cd00637">
    <property type="entry name" value="7tm_classA_rhodopsin-like"/>
    <property type="match status" value="1"/>
</dbReference>
<feature type="transmembrane region" description="Helical" evidence="2">
    <location>
        <begin position="248"/>
        <end position="272"/>
    </location>
</feature>
<evidence type="ECO:0000313" key="4">
    <source>
        <dbReference type="EMBL" id="CAG9114177.1"/>
    </source>
</evidence>
<dbReference type="Proteomes" id="UP000582659">
    <property type="component" value="Unassembled WGS sequence"/>
</dbReference>
<evidence type="ECO:0000313" key="7">
    <source>
        <dbReference type="WBParaSite" id="BXY_0441200.1"/>
    </source>
</evidence>
<reference evidence="4" key="2">
    <citation type="submission" date="2020-08" db="EMBL/GenBank/DDBJ databases">
        <authorList>
            <person name="Kikuchi T."/>
        </authorList>
    </citation>
    <scope>NUCLEOTIDE SEQUENCE</scope>
    <source>
        <strain evidence="3">Ka4C1</strain>
    </source>
</reference>